<dbReference type="EMBL" id="BARS01027019">
    <property type="protein sequence ID" value="GAG07088.1"/>
    <property type="molecule type" value="Genomic_DNA"/>
</dbReference>
<accession>X0V3J9</accession>
<organism evidence="1">
    <name type="scientific">marine sediment metagenome</name>
    <dbReference type="NCBI Taxonomy" id="412755"/>
    <lineage>
        <taxon>unclassified sequences</taxon>
        <taxon>metagenomes</taxon>
        <taxon>ecological metagenomes</taxon>
    </lineage>
</organism>
<feature type="non-terminal residue" evidence="1">
    <location>
        <position position="1"/>
    </location>
</feature>
<reference evidence="1" key="1">
    <citation type="journal article" date="2014" name="Front. Microbiol.">
        <title>High frequency of phylogenetically diverse reductive dehalogenase-homologous genes in deep subseafloor sedimentary metagenomes.</title>
        <authorList>
            <person name="Kawai M."/>
            <person name="Futagami T."/>
            <person name="Toyoda A."/>
            <person name="Takaki Y."/>
            <person name="Nishi S."/>
            <person name="Hori S."/>
            <person name="Arai W."/>
            <person name="Tsubouchi T."/>
            <person name="Morono Y."/>
            <person name="Uchiyama I."/>
            <person name="Ito T."/>
            <person name="Fujiyama A."/>
            <person name="Inagaki F."/>
            <person name="Takami H."/>
        </authorList>
    </citation>
    <scope>NUCLEOTIDE SEQUENCE</scope>
    <source>
        <strain evidence="1">Expedition CK06-06</strain>
    </source>
</reference>
<name>X0V3J9_9ZZZZ</name>
<protein>
    <submittedName>
        <fullName evidence="1">Uncharacterized protein</fullName>
    </submittedName>
</protein>
<comment type="caution">
    <text evidence="1">The sequence shown here is derived from an EMBL/GenBank/DDBJ whole genome shotgun (WGS) entry which is preliminary data.</text>
</comment>
<sequence length="74" mass="9451">YHRSNILYFHHHLKILYFRQSLNILYFEDFWKHCYGEPIELYLIEDEEIITFDDWDKLLDLIFDIRTKKSYRFE</sequence>
<proteinExistence type="predicted"/>
<dbReference type="AlphaFoldDB" id="X0V3J9"/>
<evidence type="ECO:0000313" key="1">
    <source>
        <dbReference type="EMBL" id="GAG07088.1"/>
    </source>
</evidence>
<gene>
    <name evidence="1" type="ORF">S01H1_42477</name>
</gene>